<evidence type="ECO:0000313" key="2">
    <source>
        <dbReference type="EMBL" id="KAF7312490.1"/>
    </source>
</evidence>
<dbReference type="InterPro" id="IPR011021">
    <property type="entry name" value="Arrestin-like_N"/>
</dbReference>
<sequence length="456" mass="50583">MSFPPPVYRSNIYGGAFSVASSESVTSLPAYSAQQHRPRTASAAREPTEHLFELKDKKQRAWATLKLNSSARSSSSLPTFLEGENLQGSVSLDLSHRENILGVTIQIRGSIVTGPSEHDRLAFLDISTPLWLKGMPNPRDTESDSGGRLSGDYHWPFSIPLPRDVILPDAKGKHGGMKTYQLPQTFLERTTRASVFYELFVHIARSTFRVDNKLQTMFVYVPAIRPEPPSQLRQMAYRQNGPLPGPDLDPEGWYTLPPTCISGKVFGNRRVVIQSVLSLAKPLSYTRGSVIPLSIIFACEDSQALNLVCTSRTINLILQRYTAFSHGPAGAEFAREDIVHLPDGPRALDINHAVWWSVPVADSTQTCRFDGELHLPKSLKPSSSVSHFSISYRVVLRPFQVTGFVPDNPKAPPSLQQEVQIATIYAKGPKPRCFTPPTYEYEIGDNLAIPPARSYI</sequence>
<reference evidence="2" key="1">
    <citation type="submission" date="2020-05" db="EMBL/GenBank/DDBJ databases">
        <title>Mycena genomes resolve the evolution of fungal bioluminescence.</title>
        <authorList>
            <person name="Tsai I.J."/>
        </authorList>
    </citation>
    <scope>NUCLEOTIDE SEQUENCE</scope>
    <source>
        <strain evidence="2">171206Taipei</strain>
    </source>
</reference>
<dbReference type="Proteomes" id="UP000636479">
    <property type="component" value="Unassembled WGS sequence"/>
</dbReference>
<dbReference type="RefSeq" id="XP_037224598.1">
    <property type="nucleotide sequence ID" value="XM_037359503.1"/>
</dbReference>
<organism evidence="2 3">
    <name type="scientific">Mycena indigotica</name>
    <dbReference type="NCBI Taxonomy" id="2126181"/>
    <lineage>
        <taxon>Eukaryota</taxon>
        <taxon>Fungi</taxon>
        <taxon>Dikarya</taxon>
        <taxon>Basidiomycota</taxon>
        <taxon>Agaricomycotina</taxon>
        <taxon>Agaricomycetes</taxon>
        <taxon>Agaricomycetidae</taxon>
        <taxon>Agaricales</taxon>
        <taxon>Marasmiineae</taxon>
        <taxon>Mycenaceae</taxon>
        <taxon>Mycena</taxon>
    </lineage>
</organism>
<dbReference type="Gene3D" id="2.60.40.640">
    <property type="match status" value="1"/>
</dbReference>
<dbReference type="OrthoDB" id="3262423at2759"/>
<protein>
    <recommendedName>
        <fullName evidence="1">Arrestin-like N-terminal domain-containing protein</fullName>
    </recommendedName>
</protein>
<dbReference type="AlphaFoldDB" id="A0A8H6TAV0"/>
<proteinExistence type="predicted"/>
<evidence type="ECO:0000259" key="1">
    <source>
        <dbReference type="Pfam" id="PF00339"/>
    </source>
</evidence>
<feature type="domain" description="Arrestin-like N-terminal" evidence="1">
    <location>
        <begin position="78"/>
        <end position="178"/>
    </location>
</feature>
<keyword evidence="3" id="KW-1185">Reference proteome</keyword>
<dbReference type="InterPro" id="IPR014752">
    <property type="entry name" value="Arrestin-like_C"/>
</dbReference>
<evidence type="ECO:0000313" key="3">
    <source>
        <dbReference type="Proteomes" id="UP000636479"/>
    </source>
</evidence>
<dbReference type="GeneID" id="59342019"/>
<name>A0A8H6TAV0_9AGAR</name>
<gene>
    <name evidence="2" type="ORF">MIND_00262700</name>
</gene>
<accession>A0A8H6TAV0</accession>
<comment type="caution">
    <text evidence="2">The sequence shown here is derived from an EMBL/GenBank/DDBJ whole genome shotgun (WGS) entry which is preliminary data.</text>
</comment>
<dbReference type="EMBL" id="JACAZF010000002">
    <property type="protein sequence ID" value="KAF7312490.1"/>
    <property type="molecule type" value="Genomic_DNA"/>
</dbReference>
<dbReference type="Pfam" id="PF00339">
    <property type="entry name" value="Arrestin_N"/>
    <property type="match status" value="1"/>
</dbReference>